<evidence type="ECO:0000256" key="3">
    <source>
        <dbReference type="SAM" id="MobiDB-lite"/>
    </source>
</evidence>
<dbReference type="PANTHER" id="PTHR12301:SF10">
    <property type="match status" value="1"/>
</dbReference>
<accession>A0A8J2HAF4</accession>
<sequence>MSDTDDPIQLRKTVENLDVGQSNHPFCVARFARNIKTYVHSSLWSICSESYEKVRRLQYFSNYTITHGLDESEARALLDSNGARTGIVGHAKNLRYEVQKKITKLRQDRASSDAFPCNTSSVESLPSGSGSSTQALVRADSNHSSISCDDRDAVSPTPIGPILCRARAIVDYTPSPYDKDALNFKKGDVIDVVQMNKSGLWKGITHNRIGFFKFINVEILNERVPRCSGELEKTKWNRKPRHKPRSVQELLQRMNLQEHIPVFVLNGYEDLELFRELEPADLDYLRIHQPEHRAKILTAVQLLHDLHEGDLASSSEGDDNSRRILPSCQTSGHCSPFTRRQPLRDSGCYDTHKTLSRKLINFDACKLNRENNFNMFMSANKCTDVNILSEGGCKDDYHPNIPSTVNNGGIAVKPKEESLEKTTQPCNVSGNIKFVSKCDHLSETVLIKNDEQIVATPVNKTATFKYNIGSSNDGLVCESVNAIVSLGQKGCFSEKSSDSGVSSSSISSAPLTRDNKTIVNTAVDPSTKNLANFTRGSFILSESIISQDDQQDQNTNKKKTTFSRLLKGLKTHKKEKQNQAQASPKHNSRMKLGVPQRIDTPDSVLQSGLDLGPEISHAVLRSMVDPKDYDRLRYFQMNSGQSNSFEETIHRTEIERQHRKNQHTESLVLDYDVTNFRLLSTDSVESGAKFRSNPLSTERQTTDCVYCKQSKT</sequence>
<gene>
    <name evidence="6" type="ORF">HICCMSTLAB_LOCUS5652</name>
</gene>
<feature type="compositionally biased region" description="Low complexity" evidence="3">
    <location>
        <begin position="120"/>
        <end position="132"/>
    </location>
</feature>
<evidence type="ECO:0000256" key="2">
    <source>
        <dbReference type="PROSITE-ProRule" id="PRU00192"/>
    </source>
</evidence>
<dbReference type="Gene3D" id="2.30.30.40">
    <property type="entry name" value="SH3 Domains"/>
    <property type="match status" value="1"/>
</dbReference>
<dbReference type="InterPro" id="IPR051725">
    <property type="entry name" value="SAM-SH3_domain_protein"/>
</dbReference>
<dbReference type="AlphaFoldDB" id="A0A8J2HAF4"/>
<dbReference type="InterPro" id="IPR001452">
    <property type="entry name" value="SH3_domain"/>
</dbReference>
<dbReference type="OrthoDB" id="10047268at2759"/>
<dbReference type="Pfam" id="PF00536">
    <property type="entry name" value="SAM_1"/>
    <property type="match status" value="1"/>
</dbReference>
<dbReference type="PROSITE" id="PS50002">
    <property type="entry name" value="SH3"/>
    <property type="match status" value="1"/>
</dbReference>
<dbReference type="Pfam" id="PF07653">
    <property type="entry name" value="SH3_2"/>
    <property type="match status" value="1"/>
</dbReference>
<dbReference type="PROSITE" id="PS50105">
    <property type="entry name" value="SAM_DOMAIN"/>
    <property type="match status" value="1"/>
</dbReference>
<name>A0A8J2HAF4_COTCN</name>
<dbReference type="SMART" id="SM00326">
    <property type="entry name" value="SH3"/>
    <property type="match status" value="1"/>
</dbReference>
<dbReference type="InterPro" id="IPR001660">
    <property type="entry name" value="SAM"/>
</dbReference>
<protein>
    <submittedName>
        <fullName evidence="6">Similar to Sash1: SAM and SH3 domain-containing protein 1 (Mus musculus)</fullName>
    </submittedName>
</protein>
<proteinExistence type="predicted"/>
<feature type="region of interest" description="Disordered" evidence="3">
    <location>
        <begin position="568"/>
        <end position="590"/>
    </location>
</feature>
<keyword evidence="1 2" id="KW-0728">SH3 domain</keyword>
<evidence type="ECO:0000256" key="1">
    <source>
        <dbReference type="ARBA" id="ARBA00022443"/>
    </source>
</evidence>
<evidence type="ECO:0000313" key="6">
    <source>
        <dbReference type="EMBL" id="CAG5090489.1"/>
    </source>
</evidence>
<dbReference type="InterPro" id="IPR036028">
    <property type="entry name" value="SH3-like_dom_sf"/>
</dbReference>
<dbReference type="SMART" id="SM00454">
    <property type="entry name" value="SAM"/>
    <property type="match status" value="1"/>
</dbReference>
<dbReference type="EMBL" id="CAJNRD030001119">
    <property type="protein sequence ID" value="CAG5090489.1"/>
    <property type="molecule type" value="Genomic_DNA"/>
</dbReference>
<dbReference type="InterPro" id="IPR013761">
    <property type="entry name" value="SAM/pointed_sf"/>
</dbReference>
<dbReference type="SUPFAM" id="SSF47769">
    <property type="entry name" value="SAM/Pointed domain"/>
    <property type="match status" value="1"/>
</dbReference>
<evidence type="ECO:0000259" key="5">
    <source>
        <dbReference type="PROSITE" id="PS50105"/>
    </source>
</evidence>
<feature type="domain" description="SH3" evidence="4">
    <location>
        <begin position="161"/>
        <end position="222"/>
    </location>
</feature>
<feature type="domain" description="SAM" evidence="5">
    <location>
        <begin position="242"/>
        <end position="306"/>
    </location>
</feature>
<organism evidence="6 7">
    <name type="scientific">Cotesia congregata</name>
    <name type="common">Parasitoid wasp</name>
    <name type="synonym">Apanteles congregatus</name>
    <dbReference type="NCBI Taxonomy" id="51543"/>
    <lineage>
        <taxon>Eukaryota</taxon>
        <taxon>Metazoa</taxon>
        <taxon>Ecdysozoa</taxon>
        <taxon>Arthropoda</taxon>
        <taxon>Hexapoda</taxon>
        <taxon>Insecta</taxon>
        <taxon>Pterygota</taxon>
        <taxon>Neoptera</taxon>
        <taxon>Endopterygota</taxon>
        <taxon>Hymenoptera</taxon>
        <taxon>Apocrita</taxon>
        <taxon>Ichneumonoidea</taxon>
        <taxon>Braconidae</taxon>
        <taxon>Microgastrinae</taxon>
        <taxon>Cotesia</taxon>
    </lineage>
</organism>
<dbReference type="SUPFAM" id="SSF50044">
    <property type="entry name" value="SH3-domain"/>
    <property type="match status" value="1"/>
</dbReference>
<keyword evidence="7" id="KW-1185">Reference proteome</keyword>
<dbReference type="Gene3D" id="1.10.150.50">
    <property type="entry name" value="Transcription Factor, Ets-1"/>
    <property type="match status" value="1"/>
</dbReference>
<feature type="region of interest" description="Disordered" evidence="3">
    <location>
        <begin position="114"/>
        <end position="136"/>
    </location>
</feature>
<evidence type="ECO:0000259" key="4">
    <source>
        <dbReference type="PROSITE" id="PS50002"/>
    </source>
</evidence>
<feature type="non-terminal residue" evidence="6">
    <location>
        <position position="1"/>
    </location>
</feature>
<evidence type="ECO:0000313" key="7">
    <source>
        <dbReference type="Proteomes" id="UP000786811"/>
    </source>
</evidence>
<dbReference type="Proteomes" id="UP000786811">
    <property type="component" value="Unassembled WGS sequence"/>
</dbReference>
<comment type="caution">
    <text evidence="6">The sequence shown here is derived from an EMBL/GenBank/DDBJ whole genome shotgun (WGS) entry which is preliminary data.</text>
</comment>
<reference evidence="6" key="1">
    <citation type="submission" date="2021-04" db="EMBL/GenBank/DDBJ databases">
        <authorList>
            <person name="Chebbi M.A.C M."/>
        </authorList>
    </citation>
    <scope>NUCLEOTIDE SEQUENCE</scope>
</reference>
<dbReference type="PANTHER" id="PTHR12301">
    <property type="entry name" value="SAM-DOMAIN, SH3 AND NUCLEAR LOCALIZATION SIGNALS PROTEIN RELATED"/>
    <property type="match status" value="1"/>
</dbReference>